<dbReference type="AlphaFoldDB" id="A0A4Y6UI96"/>
<reference evidence="2 3" key="1">
    <citation type="submission" date="2019-03" db="EMBL/GenBank/DDBJ databases">
        <title>The complete genome sequence of Swingsia samuiensis NBRC107927(T).</title>
        <authorList>
            <person name="Chua K.-O."/>
            <person name="Chan K.-G."/>
            <person name="See-Too W.-S."/>
        </authorList>
    </citation>
    <scope>NUCLEOTIDE SEQUENCE [LARGE SCALE GENOMIC DNA]</scope>
    <source>
        <strain evidence="2 3">AH83</strain>
    </source>
</reference>
<dbReference type="KEGG" id="ssam:E3D00_06415"/>
<evidence type="ECO:0000256" key="1">
    <source>
        <dbReference type="SAM" id="Phobius"/>
    </source>
</evidence>
<keyword evidence="1" id="KW-1133">Transmembrane helix</keyword>
<dbReference type="EMBL" id="CP038141">
    <property type="protein sequence ID" value="QDH17232.1"/>
    <property type="molecule type" value="Genomic_DNA"/>
</dbReference>
<keyword evidence="1" id="KW-0472">Membrane</keyword>
<evidence type="ECO:0000313" key="3">
    <source>
        <dbReference type="Proteomes" id="UP000316313"/>
    </source>
</evidence>
<organism evidence="2 3">
    <name type="scientific">Swingsia samuiensis</name>
    <dbReference type="NCBI Taxonomy" id="1293412"/>
    <lineage>
        <taxon>Bacteria</taxon>
        <taxon>Pseudomonadati</taxon>
        <taxon>Pseudomonadota</taxon>
        <taxon>Alphaproteobacteria</taxon>
        <taxon>Acetobacterales</taxon>
        <taxon>Acetobacteraceae</taxon>
        <taxon>Swingsia</taxon>
    </lineage>
</organism>
<gene>
    <name evidence="2" type="ORF">E3D00_06415</name>
</gene>
<accession>A0A4Y6UI96</accession>
<keyword evidence="3" id="KW-1185">Reference proteome</keyword>
<proteinExistence type="predicted"/>
<dbReference type="Proteomes" id="UP000316313">
    <property type="component" value="Chromosome"/>
</dbReference>
<feature type="transmembrane region" description="Helical" evidence="1">
    <location>
        <begin position="43"/>
        <end position="62"/>
    </location>
</feature>
<keyword evidence="1" id="KW-0812">Transmembrane</keyword>
<protein>
    <submittedName>
        <fullName evidence="2">Uncharacterized protein</fullName>
    </submittedName>
</protein>
<name>A0A4Y6UI96_9PROT</name>
<dbReference type="OrthoDB" id="8677295at2"/>
<sequence>MSLDDNANRNAKILTELKIPYDRGDRHNYYTVLKRHADPYGNLALGVVDANAFAGLVAIYFIKGASLYYLNKTLSDDLWLKISIQLMKADFSARNQLRRYDRLTYLYWTTIRDYHQRTFEIAGIPRLGWTAYIPLEIVGPSKGADLWNTMLKHGIVLSSFHTVVDVLKPVYDQFARINAQLSKPPLEDMPSIPNNLTEDAALVLILTDIATHISGYKDDLLKIKGLCSTRETKHAYDWLWIMIVHATIPASTISVGKTISTNWRGTKHTILHLFHLVDACWKSSTTISALS</sequence>
<dbReference type="RefSeq" id="WP_141460978.1">
    <property type="nucleotide sequence ID" value="NZ_CP038141.1"/>
</dbReference>
<evidence type="ECO:0000313" key="2">
    <source>
        <dbReference type="EMBL" id="QDH17232.1"/>
    </source>
</evidence>